<dbReference type="GO" id="GO:0016042">
    <property type="term" value="P:lipid catabolic process"/>
    <property type="evidence" value="ECO:0007669"/>
    <property type="project" value="TreeGrafter"/>
</dbReference>
<dbReference type="GO" id="GO:0017171">
    <property type="term" value="F:serine hydrolase activity"/>
    <property type="evidence" value="ECO:0007669"/>
    <property type="project" value="TreeGrafter"/>
</dbReference>
<protein>
    <recommendedName>
        <fullName evidence="5">Lipase domain-containing protein</fullName>
    </recommendedName>
</protein>
<reference evidence="6 7" key="1">
    <citation type="submission" date="2017-07" db="EMBL/GenBank/DDBJ databases">
        <authorList>
            <person name="Talla V."/>
            <person name="Backstrom N."/>
        </authorList>
    </citation>
    <scope>NUCLEOTIDE SEQUENCE [LARGE SCALE GENOMIC DNA]</scope>
</reference>
<dbReference type="PANTHER" id="PTHR11610">
    <property type="entry name" value="LIPASE"/>
    <property type="match status" value="1"/>
</dbReference>
<dbReference type="InterPro" id="IPR000734">
    <property type="entry name" value="TAG_lipase"/>
</dbReference>
<dbReference type="SUPFAM" id="SSF53474">
    <property type="entry name" value="alpha/beta-Hydrolases"/>
    <property type="match status" value="1"/>
</dbReference>
<dbReference type="InterPro" id="IPR013818">
    <property type="entry name" value="Lipase"/>
</dbReference>
<comment type="subcellular location">
    <subcellularLocation>
        <location evidence="1">Secreted</location>
    </subcellularLocation>
</comment>
<evidence type="ECO:0000256" key="3">
    <source>
        <dbReference type="ARBA" id="ARBA00022525"/>
    </source>
</evidence>
<gene>
    <name evidence="6" type="ORF">LSINAPIS_LOCUS2359</name>
</gene>
<dbReference type="Proteomes" id="UP000324832">
    <property type="component" value="Unassembled WGS sequence"/>
</dbReference>
<comment type="similarity">
    <text evidence="2 4">Belongs to the AB hydrolase superfamily. Lipase family.</text>
</comment>
<organism evidence="6 7">
    <name type="scientific">Leptidea sinapis</name>
    <dbReference type="NCBI Taxonomy" id="189913"/>
    <lineage>
        <taxon>Eukaryota</taxon>
        <taxon>Metazoa</taxon>
        <taxon>Ecdysozoa</taxon>
        <taxon>Arthropoda</taxon>
        <taxon>Hexapoda</taxon>
        <taxon>Insecta</taxon>
        <taxon>Pterygota</taxon>
        <taxon>Neoptera</taxon>
        <taxon>Endopterygota</taxon>
        <taxon>Lepidoptera</taxon>
        <taxon>Glossata</taxon>
        <taxon>Ditrysia</taxon>
        <taxon>Papilionoidea</taxon>
        <taxon>Pieridae</taxon>
        <taxon>Dismorphiinae</taxon>
        <taxon>Leptidea</taxon>
    </lineage>
</organism>
<sequence>MGVVRAYLERGESNVALLNWEHLAADTMSSFTSSYVKWAAPNARQLGVRFAETVANLSDAGMNLSNLVLIGHSLGAHIFGITGNNLRLSGILLPSIIGLDPAAVGFENKPAVLRLNSESASLVTVVHTDPSKYGCRAAIGTIDFWPNFRHLGPVRQPGFVYYRFMQPPS</sequence>
<evidence type="ECO:0000256" key="2">
    <source>
        <dbReference type="ARBA" id="ARBA00010701"/>
    </source>
</evidence>
<dbReference type="Pfam" id="PF00151">
    <property type="entry name" value="Lipase"/>
    <property type="match status" value="1"/>
</dbReference>
<dbReference type="GO" id="GO:0016298">
    <property type="term" value="F:lipase activity"/>
    <property type="evidence" value="ECO:0007669"/>
    <property type="project" value="InterPro"/>
</dbReference>
<evidence type="ECO:0000256" key="4">
    <source>
        <dbReference type="RuleBase" id="RU004262"/>
    </source>
</evidence>
<name>A0A5E4PW57_9NEOP</name>
<proteinExistence type="inferred from homology"/>
<feature type="domain" description="Lipase" evidence="5">
    <location>
        <begin position="4"/>
        <end position="158"/>
    </location>
</feature>
<dbReference type="EMBL" id="FZQP02000462">
    <property type="protein sequence ID" value="VVC89168.1"/>
    <property type="molecule type" value="Genomic_DNA"/>
</dbReference>
<dbReference type="Gene3D" id="3.40.50.1820">
    <property type="entry name" value="alpha/beta hydrolase"/>
    <property type="match status" value="1"/>
</dbReference>
<accession>A0A5E4PW57</accession>
<evidence type="ECO:0000256" key="1">
    <source>
        <dbReference type="ARBA" id="ARBA00004613"/>
    </source>
</evidence>
<dbReference type="InterPro" id="IPR029058">
    <property type="entry name" value="AB_hydrolase_fold"/>
</dbReference>
<dbReference type="PANTHER" id="PTHR11610:SF173">
    <property type="entry name" value="LIPASE DOMAIN-CONTAINING PROTEIN-RELATED"/>
    <property type="match status" value="1"/>
</dbReference>
<keyword evidence="3" id="KW-0964">Secreted</keyword>
<keyword evidence="7" id="KW-1185">Reference proteome</keyword>
<evidence type="ECO:0000313" key="6">
    <source>
        <dbReference type="EMBL" id="VVC89168.1"/>
    </source>
</evidence>
<dbReference type="AlphaFoldDB" id="A0A5E4PW57"/>
<dbReference type="GO" id="GO:0005615">
    <property type="term" value="C:extracellular space"/>
    <property type="evidence" value="ECO:0007669"/>
    <property type="project" value="TreeGrafter"/>
</dbReference>
<evidence type="ECO:0000259" key="5">
    <source>
        <dbReference type="Pfam" id="PF00151"/>
    </source>
</evidence>
<evidence type="ECO:0000313" key="7">
    <source>
        <dbReference type="Proteomes" id="UP000324832"/>
    </source>
</evidence>